<evidence type="ECO:0000256" key="2">
    <source>
        <dbReference type="HAMAP-Rule" id="MF_01477"/>
    </source>
</evidence>
<protein>
    <recommendedName>
        <fullName evidence="2">Ribosomal silencing factor RsfS</fullName>
    </recommendedName>
</protein>
<dbReference type="GO" id="GO:0090071">
    <property type="term" value="P:negative regulation of ribosome biogenesis"/>
    <property type="evidence" value="ECO:0007669"/>
    <property type="project" value="UniProtKB-UniRule"/>
</dbReference>
<dbReference type="InterPro" id="IPR043519">
    <property type="entry name" value="NT_sf"/>
</dbReference>
<dbReference type="GO" id="GO:0043023">
    <property type="term" value="F:ribosomal large subunit binding"/>
    <property type="evidence" value="ECO:0007669"/>
    <property type="project" value="TreeGrafter"/>
</dbReference>
<dbReference type="InterPro" id="IPR004394">
    <property type="entry name" value="Iojap/RsfS/C7orf30"/>
</dbReference>
<dbReference type="NCBIfam" id="TIGR00090">
    <property type="entry name" value="rsfS_iojap_ybeB"/>
    <property type="match status" value="1"/>
</dbReference>
<gene>
    <name evidence="2 3" type="primary">rsfS</name>
    <name evidence="3" type="ORF">IAC10_10030</name>
</gene>
<dbReference type="SUPFAM" id="SSF81301">
    <property type="entry name" value="Nucleotidyltransferase"/>
    <property type="match status" value="1"/>
</dbReference>
<evidence type="ECO:0000313" key="4">
    <source>
        <dbReference type="Proteomes" id="UP000823928"/>
    </source>
</evidence>
<keyword evidence="2" id="KW-0678">Repressor</keyword>
<dbReference type="Proteomes" id="UP000823928">
    <property type="component" value="Unassembled WGS sequence"/>
</dbReference>
<dbReference type="PANTHER" id="PTHR21043:SF0">
    <property type="entry name" value="MITOCHONDRIAL ASSEMBLY OF RIBOSOMAL LARGE SUBUNIT PROTEIN 1"/>
    <property type="match status" value="1"/>
</dbReference>
<evidence type="ECO:0000256" key="1">
    <source>
        <dbReference type="ARBA" id="ARBA00010574"/>
    </source>
</evidence>
<dbReference type="EMBL" id="DVIU01000197">
    <property type="protein sequence ID" value="HIS36948.1"/>
    <property type="molecule type" value="Genomic_DNA"/>
</dbReference>
<comment type="caution">
    <text evidence="3">The sequence shown here is derived from an EMBL/GenBank/DDBJ whole genome shotgun (WGS) entry which is preliminary data.</text>
</comment>
<reference evidence="3" key="1">
    <citation type="submission" date="2020-10" db="EMBL/GenBank/DDBJ databases">
        <authorList>
            <person name="Gilroy R."/>
        </authorList>
    </citation>
    <scope>NUCLEOTIDE SEQUENCE</scope>
    <source>
        <strain evidence="3">6276</strain>
    </source>
</reference>
<dbReference type="PANTHER" id="PTHR21043">
    <property type="entry name" value="IOJAP SUPERFAMILY ORTHOLOG"/>
    <property type="match status" value="1"/>
</dbReference>
<dbReference type="GO" id="GO:0017148">
    <property type="term" value="P:negative regulation of translation"/>
    <property type="evidence" value="ECO:0007669"/>
    <property type="project" value="UniProtKB-UniRule"/>
</dbReference>
<keyword evidence="2" id="KW-0963">Cytoplasm</keyword>
<dbReference type="GO" id="GO:0042256">
    <property type="term" value="P:cytosolic ribosome assembly"/>
    <property type="evidence" value="ECO:0007669"/>
    <property type="project" value="UniProtKB-UniRule"/>
</dbReference>
<dbReference type="GO" id="GO:0005737">
    <property type="term" value="C:cytoplasm"/>
    <property type="evidence" value="ECO:0007669"/>
    <property type="project" value="UniProtKB-SubCell"/>
</dbReference>
<evidence type="ECO:0000313" key="3">
    <source>
        <dbReference type="EMBL" id="HIS36948.1"/>
    </source>
</evidence>
<name>A0A9D1JNH4_9BACT</name>
<comment type="function">
    <text evidence="2">Functions as a ribosomal silencing factor. Interacts with ribosomal protein uL14 (rplN), blocking formation of intersubunit bridge B8. Prevents association of the 30S and 50S ribosomal subunits and the formation of functional ribosomes, thus repressing translation.</text>
</comment>
<dbReference type="AlphaFoldDB" id="A0A9D1JNH4"/>
<sequence>MTNDIDSHKLACIIARTLDDKLGKDISILNIGHVSSLADYFVIVTGDSTPQVKALMEAVKERIKHLFNRMPLRMENDSKNRWNLLDYGDVVVHILHKEERQTYAIEKFWSNAFSISEDEWKETSKDYGTYN</sequence>
<proteinExistence type="inferred from homology"/>
<reference evidence="3" key="2">
    <citation type="journal article" date="2021" name="PeerJ">
        <title>Extensive microbial diversity within the chicken gut microbiome revealed by metagenomics and culture.</title>
        <authorList>
            <person name="Gilroy R."/>
            <person name="Ravi A."/>
            <person name="Getino M."/>
            <person name="Pursley I."/>
            <person name="Horton D.L."/>
            <person name="Alikhan N.F."/>
            <person name="Baker D."/>
            <person name="Gharbi K."/>
            <person name="Hall N."/>
            <person name="Watson M."/>
            <person name="Adriaenssens E.M."/>
            <person name="Foster-Nyarko E."/>
            <person name="Jarju S."/>
            <person name="Secka A."/>
            <person name="Antonio M."/>
            <person name="Oren A."/>
            <person name="Chaudhuri R.R."/>
            <person name="La Ragione R."/>
            <person name="Hildebrand F."/>
            <person name="Pallen M.J."/>
        </authorList>
    </citation>
    <scope>NUCLEOTIDE SEQUENCE</scope>
    <source>
        <strain evidence="3">6276</strain>
    </source>
</reference>
<comment type="subcellular location">
    <subcellularLocation>
        <location evidence="2">Cytoplasm</location>
    </subcellularLocation>
</comment>
<dbReference type="Gene3D" id="3.30.460.10">
    <property type="entry name" value="Beta Polymerase, domain 2"/>
    <property type="match status" value="1"/>
</dbReference>
<organism evidence="3 4">
    <name type="scientific">Candidatus Scatousia excrementigallinarum</name>
    <dbReference type="NCBI Taxonomy" id="2840935"/>
    <lineage>
        <taxon>Bacteria</taxon>
        <taxon>Candidatus Scatousia</taxon>
    </lineage>
</organism>
<keyword evidence="2" id="KW-0810">Translation regulation</keyword>
<dbReference type="Pfam" id="PF02410">
    <property type="entry name" value="RsfS"/>
    <property type="match status" value="1"/>
</dbReference>
<comment type="similarity">
    <text evidence="1 2">Belongs to the Iojap/RsfS family.</text>
</comment>
<accession>A0A9D1JNH4</accession>
<dbReference type="HAMAP" id="MF_01477">
    <property type="entry name" value="Iojap_RsfS"/>
    <property type="match status" value="1"/>
</dbReference>
<comment type="subunit">
    <text evidence="2">Interacts with ribosomal protein uL14 (rplN).</text>
</comment>